<feature type="transmembrane region" description="Helical" evidence="1">
    <location>
        <begin position="12"/>
        <end position="32"/>
    </location>
</feature>
<name>A0ABR6WEC7_9BACT</name>
<accession>A0ABR6WEC7</accession>
<comment type="caution">
    <text evidence="2">The sequence shown here is derived from an EMBL/GenBank/DDBJ whole genome shotgun (WGS) entry which is preliminary data.</text>
</comment>
<keyword evidence="1" id="KW-1133">Transmembrane helix</keyword>
<keyword evidence="1" id="KW-0812">Transmembrane</keyword>
<dbReference type="Proteomes" id="UP000700732">
    <property type="component" value="Unassembled WGS sequence"/>
</dbReference>
<keyword evidence="1" id="KW-0472">Membrane</keyword>
<feature type="transmembrane region" description="Helical" evidence="1">
    <location>
        <begin position="95"/>
        <end position="114"/>
    </location>
</feature>
<sequence>MTSTSARRPASVVNALRILVLCLGIELLGYAFSGNYTRGAVLGVLLGSVLVFWLLRQVHMGVRWSRFALLVIIALGLLSSLSGFTIAYGQHPGSTVIDLISTILTLIAAVLLFTKASNQWFASSASSDRRRS</sequence>
<protein>
    <submittedName>
        <fullName evidence="2">Disulfide bond formation protein DsbB</fullName>
    </submittedName>
</protein>
<feature type="transmembrane region" description="Helical" evidence="1">
    <location>
        <begin position="67"/>
        <end position="89"/>
    </location>
</feature>
<dbReference type="EMBL" id="VFIA01000062">
    <property type="protein sequence ID" value="MBC3794843.1"/>
    <property type="molecule type" value="Genomic_DNA"/>
</dbReference>
<organism evidence="2 3">
    <name type="scientific">Spirosoma utsteinense</name>
    <dbReference type="NCBI Taxonomy" id="2585773"/>
    <lineage>
        <taxon>Bacteria</taxon>
        <taxon>Pseudomonadati</taxon>
        <taxon>Bacteroidota</taxon>
        <taxon>Cytophagia</taxon>
        <taxon>Cytophagales</taxon>
        <taxon>Cytophagaceae</taxon>
        <taxon>Spirosoma</taxon>
    </lineage>
</organism>
<feature type="transmembrane region" description="Helical" evidence="1">
    <location>
        <begin position="38"/>
        <end position="55"/>
    </location>
</feature>
<evidence type="ECO:0000313" key="2">
    <source>
        <dbReference type="EMBL" id="MBC3794843.1"/>
    </source>
</evidence>
<keyword evidence="3" id="KW-1185">Reference proteome</keyword>
<evidence type="ECO:0000256" key="1">
    <source>
        <dbReference type="SAM" id="Phobius"/>
    </source>
</evidence>
<dbReference type="RefSeq" id="WP_186741752.1">
    <property type="nucleotide sequence ID" value="NZ_VFIA01000062.1"/>
</dbReference>
<gene>
    <name evidence="2" type="ORF">FH603_5375</name>
</gene>
<evidence type="ECO:0000313" key="3">
    <source>
        <dbReference type="Proteomes" id="UP000700732"/>
    </source>
</evidence>
<reference evidence="2 3" key="1">
    <citation type="submission" date="2019-06" db="EMBL/GenBank/DDBJ databases">
        <title>Spirosoma utsteinense sp. nov. isolated from Antarctic ice-free soils.</title>
        <authorList>
            <person name="Tahon G."/>
        </authorList>
    </citation>
    <scope>NUCLEOTIDE SEQUENCE [LARGE SCALE GENOMIC DNA]</scope>
    <source>
        <strain evidence="2 3">LMG 31447</strain>
    </source>
</reference>
<proteinExistence type="predicted"/>